<comment type="subcellular location">
    <subcellularLocation>
        <location evidence="1">Membrane</location>
        <topology evidence="1">Multi-pass membrane protein</topology>
    </subcellularLocation>
</comment>
<keyword evidence="3 6" id="KW-1133">Transmembrane helix</keyword>
<evidence type="ECO:0000256" key="3">
    <source>
        <dbReference type="ARBA" id="ARBA00022989"/>
    </source>
</evidence>
<feature type="transmembrane region" description="Helical" evidence="6">
    <location>
        <begin position="75"/>
        <end position="96"/>
    </location>
</feature>
<sequence>MSTGTPTTLAPGATGTTTGRPYQSCTEVSLPYCPIQATVLGYYPNEGANIFFAVVFAINVVAVTFFGIRYKTWSYSAALFMGAALETAGYIGRVLLSHNPWNQHAFELQICAIILAPTVVCISIYLTLKHVCLSLSPHLSRVKPNWYPFIFIPGDVTCLLVQGIGGSLAAAGGYDNPKLTAGGNNAIIAGIALQVVVLGAFGILLVDYFWKVRKYFQCTPREEIDGDALRLYHEDKKFWMFVKAMWGAYAVILIRCIYRIAEMAGGWGNHIMQDEISFIVLDSCAMVVSITLLTFFPPGILFPQMAARMSVRSRKKSKKGTNPPTSAGEEEDGQLKTDSPARQEETSQGPENTEKN</sequence>
<comment type="caution">
    <text evidence="7">The sequence shown here is derived from an EMBL/GenBank/DDBJ whole genome shotgun (WGS) entry which is preliminary data.</text>
</comment>
<protein>
    <submittedName>
        <fullName evidence="7">RTA1 domain-containing protein</fullName>
    </submittedName>
</protein>
<dbReference type="InterPro" id="IPR007568">
    <property type="entry name" value="RTA1"/>
</dbReference>
<evidence type="ECO:0000256" key="2">
    <source>
        <dbReference type="ARBA" id="ARBA00022692"/>
    </source>
</evidence>
<feature type="compositionally biased region" description="Polar residues" evidence="5">
    <location>
        <begin position="346"/>
        <end position="356"/>
    </location>
</feature>
<evidence type="ECO:0000313" key="7">
    <source>
        <dbReference type="EMBL" id="KAJ2907321.1"/>
    </source>
</evidence>
<feature type="transmembrane region" description="Helical" evidence="6">
    <location>
        <begin position="276"/>
        <end position="302"/>
    </location>
</feature>
<keyword evidence="4 6" id="KW-0472">Membrane</keyword>
<feature type="transmembrane region" description="Helical" evidence="6">
    <location>
        <begin position="186"/>
        <end position="210"/>
    </location>
</feature>
<feature type="region of interest" description="Disordered" evidence="5">
    <location>
        <begin position="312"/>
        <end position="356"/>
    </location>
</feature>
<feature type="transmembrane region" description="Helical" evidence="6">
    <location>
        <begin position="50"/>
        <end position="68"/>
    </location>
</feature>
<dbReference type="EMBL" id="JAKWBI020000001">
    <property type="protein sequence ID" value="KAJ2907321.1"/>
    <property type="molecule type" value="Genomic_DNA"/>
</dbReference>
<name>A0AAD5WYU1_9PEZI</name>
<feature type="transmembrane region" description="Helical" evidence="6">
    <location>
        <begin position="108"/>
        <end position="128"/>
    </location>
</feature>
<feature type="transmembrane region" description="Helical" evidence="6">
    <location>
        <begin position="238"/>
        <end position="261"/>
    </location>
</feature>
<feature type="transmembrane region" description="Helical" evidence="6">
    <location>
        <begin position="149"/>
        <end position="174"/>
    </location>
</feature>
<reference evidence="7" key="1">
    <citation type="submission" date="2022-07" db="EMBL/GenBank/DDBJ databases">
        <title>Draft genome sequence of Zalerion maritima ATCC 34329, a (micro)plastics degrading marine fungus.</title>
        <authorList>
            <person name="Paco A."/>
            <person name="Goncalves M.F.M."/>
            <person name="Rocha-Santos T.A.P."/>
            <person name="Alves A."/>
        </authorList>
    </citation>
    <scope>NUCLEOTIDE SEQUENCE</scope>
    <source>
        <strain evidence="7">ATCC 34329</strain>
    </source>
</reference>
<dbReference type="PANTHER" id="PTHR31465">
    <property type="entry name" value="PROTEIN RTA1-RELATED"/>
    <property type="match status" value="1"/>
</dbReference>
<evidence type="ECO:0000256" key="1">
    <source>
        <dbReference type="ARBA" id="ARBA00004141"/>
    </source>
</evidence>
<keyword evidence="8" id="KW-1185">Reference proteome</keyword>
<evidence type="ECO:0000256" key="5">
    <source>
        <dbReference type="SAM" id="MobiDB-lite"/>
    </source>
</evidence>
<dbReference type="Proteomes" id="UP001201980">
    <property type="component" value="Unassembled WGS sequence"/>
</dbReference>
<dbReference type="GO" id="GO:0000324">
    <property type="term" value="C:fungal-type vacuole"/>
    <property type="evidence" value="ECO:0007669"/>
    <property type="project" value="TreeGrafter"/>
</dbReference>
<dbReference type="PANTHER" id="PTHR31465:SF8">
    <property type="entry name" value="DOMAIN PROTEIN, PUTATIVE (AFU_ORTHOLOGUE AFUA_6G14140)-RELATED"/>
    <property type="match status" value="1"/>
</dbReference>
<keyword evidence="2 6" id="KW-0812">Transmembrane</keyword>
<gene>
    <name evidence="7" type="ORF">MKZ38_003177</name>
</gene>
<evidence type="ECO:0000313" key="8">
    <source>
        <dbReference type="Proteomes" id="UP001201980"/>
    </source>
</evidence>
<dbReference type="GO" id="GO:0005886">
    <property type="term" value="C:plasma membrane"/>
    <property type="evidence" value="ECO:0007669"/>
    <property type="project" value="TreeGrafter"/>
</dbReference>
<dbReference type="Pfam" id="PF04479">
    <property type="entry name" value="RTA1"/>
    <property type="match status" value="1"/>
</dbReference>
<evidence type="ECO:0000256" key="4">
    <source>
        <dbReference type="ARBA" id="ARBA00023136"/>
    </source>
</evidence>
<dbReference type="AlphaFoldDB" id="A0AAD5WYU1"/>
<proteinExistence type="predicted"/>
<evidence type="ECO:0000256" key="6">
    <source>
        <dbReference type="SAM" id="Phobius"/>
    </source>
</evidence>
<accession>A0AAD5WYU1</accession>
<feature type="compositionally biased region" description="Basic and acidic residues" evidence="5">
    <location>
        <begin position="333"/>
        <end position="345"/>
    </location>
</feature>
<organism evidence="7 8">
    <name type="scientific">Zalerion maritima</name>
    <dbReference type="NCBI Taxonomy" id="339359"/>
    <lineage>
        <taxon>Eukaryota</taxon>
        <taxon>Fungi</taxon>
        <taxon>Dikarya</taxon>
        <taxon>Ascomycota</taxon>
        <taxon>Pezizomycotina</taxon>
        <taxon>Sordariomycetes</taxon>
        <taxon>Lulworthiomycetidae</taxon>
        <taxon>Lulworthiales</taxon>
        <taxon>Lulworthiaceae</taxon>
        <taxon>Zalerion</taxon>
    </lineage>
</organism>